<evidence type="ECO:0000313" key="3">
    <source>
        <dbReference type="EMBL" id="AXF55803.1"/>
    </source>
</evidence>
<gene>
    <name evidence="3" type="ORF">DT065_07025</name>
</gene>
<evidence type="ECO:0000259" key="2">
    <source>
        <dbReference type="Pfam" id="PF22570"/>
    </source>
</evidence>
<accession>A0A345BXX2</accession>
<dbReference type="RefSeq" id="WP_114372014.1">
    <property type="nucleotide sequence ID" value="NZ_CP031092.1"/>
</dbReference>
<keyword evidence="4" id="KW-1185">Reference proteome</keyword>
<feature type="transmembrane region" description="Helical" evidence="1">
    <location>
        <begin position="7"/>
        <end position="26"/>
    </location>
</feature>
<dbReference type="InterPro" id="IPR054331">
    <property type="entry name" value="LiaF_TM"/>
</dbReference>
<evidence type="ECO:0000256" key="1">
    <source>
        <dbReference type="SAM" id="Phobius"/>
    </source>
</evidence>
<dbReference type="Pfam" id="PF22570">
    <property type="entry name" value="LiaF-TM"/>
    <property type="match status" value="1"/>
</dbReference>
<evidence type="ECO:0000313" key="4">
    <source>
        <dbReference type="Proteomes" id="UP000252100"/>
    </source>
</evidence>
<proteinExistence type="predicted"/>
<reference evidence="3 4" key="1">
    <citation type="journal article" date="2018" name="J. Microbiol.">
        <title>Salicibibacter kimchii gen. nov., sp. nov., a moderately halophilic and alkalitolerant bacterium in the family Bacillaceae, isolated from kimchi.</title>
        <authorList>
            <person name="Jang J.Y."/>
            <person name="Oh Y.J."/>
            <person name="Lim S.K."/>
            <person name="Park H.K."/>
            <person name="Lee C."/>
            <person name="Kim J.Y."/>
            <person name="Lee M.A."/>
            <person name="Choi H.J."/>
        </authorList>
    </citation>
    <scope>NUCLEOTIDE SEQUENCE [LARGE SCALE GENOMIC DNA]</scope>
    <source>
        <strain evidence="3 4">NKC1-1</strain>
    </source>
</reference>
<feature type="transmembrane region" description="Helical" evidence="1">
    <location>
        <begin position="140"/>
        <end position="157"/>
    </location>
</feature>
<keyword evidence="1" id="KW-0472">Membrane</keyword>
<dbReference type="KEGG" id="rue:DT065_07025"/>
<feature type="transmembrane region" description="Helical" evidence="1">
    <location>
        <begin position="81"/>
        <end position="100"/>
    </location>
</feature>
<protein>
    <recommendedName>
        <fullName evidence="2">LiaF transmembrane domain-containing protein</fullName>
    </recommendedName>
</protein>
<feature type="transmembrane region" description="Helical" evidence="1">
    <location>
        <begin position="107"/>
        <end position="128"/>
    </location>
</feature>
<keyword evidence="1" id="KW-0812">Transmembrane</keyword>
<keyword evidence="1" id="KW-1133">Transmembrane helix</keyword>
<organism evidence="3 4">
    <name type="scientific">Salicibibacter kimchii</name>
    <dbReference type="NCBI Taxonomy" id="2099786"/>
    <lineage>
        <taxon>Bacteria</taxon>
        <taxon>Bacillati</taxon>
        <taxon>Bacillota</taxon>
        <taxon>Bacilli</taxon>
        <taxon>Bacillales</taxon>
        <taxon>Bacillaceae</taxon>
        <taxon>Salicibibacter</taxon>
    </lineage>
</organism>
<feature type="domain" description="LiaF transmembrane" evidence="2">
    <location>
        <begin position="62"/>
        <end position="161"/>
    </location>
</feature>
<dbReference type="OrthoDB" id="2989824at2"/>
<name>A0A345BXX2_9BACI</name>
<dbReference type="AlphaFoldDB" id="A0A345BXX2"/>
<sequence length="171" mass="19035">MKSNQVFPGMVFIGAGVYYLTHLFAPAAANQWITWETMVIWLGLALSIDGFLSKSGPALLPGVFMIGIGVHFHATELYPNWPSHIGTLATFFGIACLIAYLRTKKDFLFIGIVSICIGGLFLFFEPIAERIAEASESFSFIWPLLLLVLGVFLLFKGKRKKNRGARAFQKR</sequence>
<dbReference type="Proteomes" id="UP000252100">
    <property type="component" value="Chromosome"/>
</dbReference>
<dbReference type="EMBL" id="CP031092">
    <property type="protein sequence ID" value="AXF55803.1"/>
    <property type="molecule type" value="Genomic_DNA"/>
</dbReference>